<dbReference type="PROSITE" id="PS00073">
    <property type="entry name" value="ACYL_COA_DH_2"/>
    <property type="match status" value="1"/>
</dbReference>
<dbReference type="PIRSF" id="PIRSF016578">
    <property type="entry name" value="HsaA"/>
    <property type="match status" value="1"/>
</dbReference>
<dbReference type="Gene3D" id="1.20.140.10">
    <property type="entry name" value="Butyryl-CoA Dehydrogenase, subunit A, domain 3"/>
    <property type="match status" value="1"/>
</dbReference>
<gene>
    <name evidence="13" type="ORF">B0A71_09360</name>
    <name evidence="12" type="ORF">BHE19_20190</name>
</gene>
<accession>A0A1S1JC47</accession>
<dbReference type="InterPro" id="IPR009075">
    <property type="entry name" value="AcylCo_DH/oxidase_C"/>
</dbReference>
<comment type="caution">
    <text evidence="12">The sequence shown here is derived from an EMBL/GenBank/DDBJ whole genome shotgun (WGS) entry which is preliminary data.</text>
</comment>
<dbReference type="Proteomes" id="UP000198319">
    <property type="component" value="Unassembled WGS sequence"/>
</dbReference>
<evidence type="ECO:0000256" key="1">
    <source>
        <dbReference type="ARBA" id="ARBA00001974"/>
    </source>
</evidence>
<keyword evidence="4 8" id="KW-0274">FAD</keyword>
<dbReference type="EMBL" id="MUHG01000017">
    <property type="protein sequence ID" value="OXB19651.1"/>
    <property type="molecule type" value="Genomic_DNA"/>
</dbReference>
<protein>
    <recommendedName>
        <fullName evidence="7">Cyclohex-1-ene-1-carbonyl-CoA dehydrogenase</fullName>
        <ecNumber evidence="6">1.3.8.10</ecNumber>
    </recommendedName>
</protein>
<feature type="domain" description="Acyl-CoA dehydrogenase/oxidase C-terminal" evidence="9">
    <location>
        <begin position="229"/>
        <end position="378"/>
    </location>
</feature>
<evidence type="ECO:0000313" key="14">
    <source>
        <dbReference type="Proteomes" id="UP000180252"/>
    </source>
</evidence>
<dbReference type="AlphaFoldDB" id="A0A1S1JC47"/>
<dbReference type="InterPro" id="IPR037069">
    <property type="entry name" value="AcylCoA_DH/ox_N_sf"/>
</dbReference>
<evidence type="ECO:0000313" key="15">
    <source>
        <dbReference type="Proteomes" id="UP000198319"/>
    </source>
</evidence>
<evidence type="ECO:0000313" key="12">
    <source>
        <dbReference type="EMBL" id="OHT47370.1"/>
    </source>
</evidence>
<comment type="cofactor">
    <cofactor evidence="1 8">
        <name>FAD</name>
        <dbReference type="ChEBI" id="CHEBI:57692"/>
    </cofactor>
</comment>
<dbReference type="Pfam" id="PF02771">
    <property type="entry name" value="Acyl-CoA_dh_N"/>
    <property type="match status" value="1"/>
</dbReference>
<dbReference type="PANTHER" id="PTHR43884:SF12">
    <property type="entry name" value="ISOVALERYL-COA DEHYDROGENASE, MITOCHONDRIAL-RELATED"/>
    <property type="match status" value="1"/>
</dbReference>
<dbReference type="InterPro" id="IPR036250">
    <property type="entry name" value="AcylCo_DH-like_C"/>
</dbReference>
<dbReference type="Proteomes" id="UP000180252">
    <property type="component" value="Unassembled WGS sequence"/>
</dbReference>
<dbReference type="InterPro" id="IPR009100">
    <property type="entry name" value="AcylCoA_DH/oxidase_NM_dom_sf"/>
</dbReference>
<evidence type="ECO:0000313" key="13">
    <source>
        <dbReference type="EMBL" id="OXB19651.1"/>
    </source>
</evidence>
<dbReference type="OrthoDB" id="9802867at2"/>
<keyword evidence="5 8" id="KW-0560">Oxidoreductase</keyword>
<dbReference type="RefSeq" id="WP_070905496.1">
    <property type="nucleotide sequence ID" value="NZ_MIKE01000001.1"/>
</dbReference>
<dbReference type="Gene3D" id="1.10.540.10">
    <property type="entry name" value="Acyl-CoA dehydrogenase/oxidase, N-terminal domain"/>
    <property type="match status" value="1"/>
</dbReference>
<dbReference type="PANTHER" id="PTHR43884">
    <property type="entry name" value="ACYL-COA DEHYDROGENASE"/>
    <property type="match status" value="1"/>
</dbReference>
<proteinExistence type="inferred from homology"/>
<feature type="domain" description="Acyl-CoA dehydrogenase/oxidase N-terminal" evidence="11">
    <location>
        <begin position="6"/>
        <end position="118"/>
    </location>
</feature>
<dbReference type="Pfam" id="PF02770">
    <property type="entry name" value="Acyl-CoA_dh_M"/>
    <property type="match status" value="1"/>
</dbReference>
<evidence type="ECO:0000256" key="2">
    <source>
        <dbReference type="ARBA" id="ARBA00009347"/>
    </source>
</evidence>
<reference evidence="12" key="1">
    <citation type="submission" date="2016-09" db="EMBL/GenBank/DDBJ databases">
        <authorList>
            <person name="Capua I."/>
            <person name="De Benedictis P."/>
            <person name="Joannis T."/>
            <person name="Lombin L.H."/>
            <person name="Cattoli G."/>
        </authorList>
    </citation>
    <scope>NUCLEOTIDE SEQUENCE [LARGE SCALE GENOMIC DNA]</scope>
    <source>
        <strain evidence="12">MSU</strain>
    </source>
</reference>
<keyword evidence="15" id="KW-1185">Reference proteome</keyword>
<evidence type="ECO:0000256" key="3">
    <source>
        <dbReference type="ARBA" id="ARBA00022630"/>
    </source>
</evidence>
<dbReference type="SUPFAM" id="SSF47203">
    <property type="entry name" value="Acyl-CoA dehydrogenase C-terminal domain-like"/>
    <property type="match status" value="1"/>
</dbReference>
<reference evidence="14" key="2">
    <citation type="submission" date="2016-09" db="EMBL/GenBank/DDBJ databases">
        <authorList>
            <person name="Chen S."/>
            <person name="Walker E."/>
        </authorList>
    </citation>
    <scope>NUCLEOTIDE SEQUENCE [LARGE SCALE GENOMIC DNA]</scope>
    <source>
        <strain evidence="14">MSU</strain>
    </source>
</reference>
<evidence type="ECO:0000259" key="9">
    <source>
        <dbReference type="Pfam" id="PF00441"/>
    </source>
</evidence>
<evidence type="ECO:0000256" key="6">
    <source>
        <dbReference type="ARBA" id="ARBA00066362"/>
    </source>
</evidence>
<evidence type="ECO:0000256" key="4">
    <source>
        <dbReference type="ARBA" id="ARBA00022827"/>
    </source>
</evidence>
<dbReference type="InterPro" id="IPR046373">
    <property type="entry name" value="Acyl-CoA_Oxase/DH_mid-dom_sf"/>
</dbReference>
<dbReference type="Gene3D" id="2.40.110.10">
    <property type="entry name" value="Butyryl-CoA Dehydrogenase, subunit A, domain 2"/>
    <property type="match status" value="1"/>
</dbReference>
<dbReference type="InterPro" id="IPR013786">
    <property type="entry name" value="AcylCoA_DH/ox_N"/>
</dbReference>
<dbReference type="STRING" id="1278819.BHE19_20190"/>
<sequence>MDFQYNETQLMIAQSIKDFAEKNIRPNIMEWDESQIFPVSLFKQLGEMGFMGVLVPEEYGGSGLGYHEYITVVEEIAKVDPSIGLSVAAHNSLCTNHILTFGNEEQKKKWLPKLATAEHIGAWGLTEHNTGSDAGGMNTTAVKEGDEWIINGAKNFITHAISGDIAVVIVRTGEKGDSKGMTAFVLEKGMKGFSSGKKENKLGMRASETAELVFDGCRVPDANRLGEVGQGFVQAMKILDGGRISIGALSLGISKGAYEAALKYSKERYQFGQPISNFQGISFKLADMATEIEASELLLHKAAYLKQQHKSVTTLGAMAKMYASEACVKIANEAVQIHGGYGYTKDFPVEKFYRDSKLCTIGEGTTEIQKVVISRNLLKE</sequence>
<dbReference type="EMBL" id="MIKE01000001">
    <property type="protein sequence ID" value="OHT47370.1"/>
    <property type="molecule type" value="Genomic_DNA"/>
</dbReference>
<comment type="similarity">
    <text evidence="2 8">Belongs to the acyl-CoA dehydrogenase family.</text>
</comment>
<evidence type="ECO:0000256" key="7">
    <source>
        <dbReference type="ARBA" id="ARBA00072305"/>
    </source>
</evidence>
<evidence type="ECO:0000256" key="8">
    <source>
        <dbReference type="RuleBase" id="RU362125"/>
    </source>
</evidence>
<evidence type="ECO:0000259" key="11">
    <source>
        <dbReference type="Pfam" id="PF02771"/>
    </source>
</evidence>
<feature type="domain" description="Acyl-CoA oxidase/dehydrogenase middle" evidence="10">
    <location>
        <begin position="123"/>
        <end position="217"/>
    </location>
</feature>
<reference evidence="13 15" key="3">
    <citation type="submission" date="2016-11" db="EMBL/GenBank/DDBJ databases">
        <title>Whole genomes of Flavobacteriaceae.</title>
        <authorList>
            <person name="Stine C."/>
            <person name="Li C."/>
            <person name="Tadesse D."/>
        </authorList>
    </citation>
    <scope>NUCLEOTIDE SEQUENCE [LARGE SCALE GENOMIC DNA]</scope>
    <source>
        <strain evidence="13 15">ATCC BAA-2541</strain>
    </source>
</reference>
<evidence type="ECO:0000259" key="10">
    <source>
        <dbReference type="Pfam" id="PF02770"/>
    </source>
</evidence>
<dbReference type="GO" id="GO:0050660">
    <property type="term" value="F:flavin adenine dinucleotide binding"/>
    <property type="evidence" value="ECO:0007669"/>
    <property type="project" value="InterPro"/>
</dbReference>
<dbReference type="SUPFAM" id="SSF56645">
    <property type="entry name" value="Acyl-CoA dehydrogenase NM domain-like"/>
    <property type="match status" value="1"/>
</dbReference>
<dbReference type="GO" id="GO:0003995">
    <property type="term" value="F:acyl-CoA dehydrogenase activity"/>
    <property type="evidence" value="ECO:0007669"/>
    <property type="project" value="InterPro"/>
</dbReference>
<dbReference type="Pfam" id="PF00441">
    <property type="entry name" value="Acyl-CoA_dh_1"/>
    <property type="match status" value="1"/>
</dbReference>
<evidence type="ECO:0000256" key="5">
    <source>
        <dbReference type="ARBA" id="ARBA00023002"/>
    </source>
</evidence>
<name>A0A1S1JC47_9FLAO</name>
<dbReference type="FunFam" id="2.40.110.10:FF:000001">
    <property type="entry name" value="Acyl-CoA dehydrogenase, mitochondrial"/>
    <property type="match status" value="1"/>
</dbReference>
<keyword evidence="3 8" id="KW-0285">Flavoprotein</keyword>
<dbReference type="FunFam" id="1.10.540.10:FF:000002">
    <property type="entry name" value="Acyl-CoA dehydrogenase FadE19"/>
    <property type="match status" value="1"/>
</dbReference>
<dbReference type="EC" id="1.3.8.10" evidence="6"/>
<dbReference type="InterPro" id="IPR006089">
    <property type="entry name" value="Acyl-CoA_DH_CS"/>
</dbReference>
<dbReference type="InterPro" id="IPR006091">
    <property type="entry name" value="Acyl-CoA_Oxase/DH_mid-dom"/>
</dbReference>
<organism evidence="12 14">
    <name type="scientific">Flavobacterium tructae</name>
    <dbReference type="NCBI Taxonomy" id="1114873"/>
    <lineage>
        <taxon>Bacteria</taxon>
        <taxon>Pseudomonadati</taxon>
        <taxon>Bacteroidota</taxon>
        <taxon>Flavobacteriia</taxon>
        <taxon>Flavobacteriales</taxon>
        <taxon>Flavobacteriaceae</taxon>
        <taxon>Flavobacterium</taxon>
    </lineage>
</organism>
<dbReference type="FunFam" id="1.20.140.10:FF:000004">
    <property type="entry name" value="Acyl-CoA dehydrogenase FadE25"/>
    <property type="match status" value="1"/>
</dbReference>